<dbReference type="Proteomes" id="UP000184394">
    <property type="component" value="Unassembled WGS sequence"/>
</dbReference>
<name>A0A1M7JJV9_RUMFL</name>
<dbReference type="PANTHER" id="PTHR23222:SF0">
    <property type="entry name" value="PROHIBITIN 1"/>
    <property type="match status" value="1"/>
</dbReference>
<gene>
    <name evidence="3" type="ORF">SAMN04487860_10652</name>
</gene>
<dbReference type="PRINTS" id="PR00679">
    <property type="entry name" value="PROHIBITIN"/>
</dbReference>
<keyword evidence="1" id="KW-1133">Transmembrane helix</keyword>
<evidence type="ECO:0000256" key="1">
    <source>
        <dbReference type="SAM" id="Phobius"/>
    </source>
</evidence>
<dbReference type="InterPro" id="IPR000163">
    <property type="entry name" value="Prohibitin"/>
</dbReference>
<dbReference type="CDD" id="cd03401">
    <property type="entry name" value="SPFH_prohibitin"/>
    <property type="match status" value="1"/>
</dbReference>
<keyword evidence="1" id="KW-0812">Transmembrane</keyword>
<dbReference type="Gene3D" id="3.30.479.30">
    <property type="entry name" value="Band 7 domain"/>
    <property type="match status" value="1"/>
</dbReference>
<dbReference type="EMBL" id="FRCT01000006">
    <property type="protein sequence ID" value="SHM53294.1"/>
    <property type="molecule type" value="Genomic_DNA"/>
</dbReference>
<dbReference type="OrthoDB" id="9812991at2"/>
<evidence type="ECO:0000259" key="2">
    <source>
        <dbReference type="SMART" id="SM00244"/>
    </source>
</evidence>
<dbReference type="AlphaFoldDB" id="A0A1M7JJV9"/>
<dbReference type="PANTHER" id="PTHR23222">
    <property type="entry name" value="PROHIBITIN"/>
    <property type="match status" value="1"/>
</dbReference>
<feature type="transmembrane region" description="Helical" evidence="1">
    <location>
        <begin position="20"/>
        <end position="40"/>
    </location>
</feature>
<proteinExistence type="predicted"/>
<dbReference type="Pfam" id="PF01145">
    <property type="entry name" value="Band_7"/>
    <property type="match status" value="1"/>
</dbReference>
<protein>
    <submittedName>
        <fullName evidence="3">SPFH domain, Band 7 family protein</fullName>
    </submittedName>
</protein>
<dbReference type="RefSeq" id="WP_081373439.1">
    <property type="nucleotide sequence ID" value="NZ_FRCT01000006.1"/>
</dbReference>
<dbReference type="InterPro" id="IPR001107">
    <property type="entry name" value="Band_7"/>
</dbReference>
<organism evidence="3 4">
    <name type="scientific">Ruminococcus flavefaciens</name>
    <dbReference type="NCBI Taxonomy" id="1265"/>
    <lineage>
        <taxon>Bacteria</taxon>
        <taxon>Bacillati</taxon>
        <taxon>Bacillota</taxon>
        <taxon>Clostridia</taxon>
        <taxon>Eubacteriales</taxon>
        <taxon>Oscillospiraceae</taxon>
        <taxon>Ruminococcus</taxon>
    </lineage>
</organism>
<accession>A0A1M7JJV9</accession>
<dbReference type="GO" id="GO:0016020">
    <property type="term" value="C:membrane"/>
    <property type="evidence" value="ECO:0007669"/>
    <property type="project" value="InterPro"/>
</dbReference>
<feature type="domain" description="Band 7" evidence="2">
    <location>
        <begin position="35"/>
        <end position="196"/>
    </location>
</feature>
<dbReference type="SUPFAM" id="SSF117892">
    <property type="entry name" value="Band 7/SPFH domain"/>
    <property type="match status" value="1"/>
</dbReference>
<evidence type="ECO:0000313" key="3">
    <source>
        <dbReference type="EMBL" id="SHM53294.1"/>
    </source>
</evidence>
<evidence type="ECO:0000313" key="4">
    <source>
        <dbReference type="Proteomes" id="UP000184394"/>
    </source>
</evidence>
<dbReference type="InterPro" id="IPR036013">
    <property type="entry name" value="Band_7/SPFH_dom_sf"/>
</dbReference>
<sequence>MPINVREINNAPKKPSFKGIKWAVIGIAAVLVAANSFTIVPAGNTGVVLTLGEVSSNPLTEGFHIKAPFVQTVEKMSNKIQVFEAKATAVSRDLQTVNSDIAVNYRLISDKSPDMYKNVGVEYSTILVSPVVQECMKSATAKYNAEQLITEREAVSTEVKTALDEKLNSYGIYIEKFNIVNFDFTEEFNNAIEAKQVAEQNLLKTKTEQEQAKVVAKTEAEKKVIAANAEAEAILAQAQAQADANKLLEESLSSKVIAYEQIQKWDGVMPKVTGKDGGLLIDVDINDAVSNNAAQPQN</sequence>
<keyword evidence="1" id="KW-0472">Membrane</keyword>
<reference evidence="3 4" key="1">
    <citation type="submission" date="2016-11" db="EMBL/GenBank/DDBJ databases">
        <authorList>
            <person name="Jaros S."/>
            <person name="Januszkiewicz K."/>
            <person name="Wedrychowicz H."/>
        </authorList>
    </citation>
    <scope>NUCLEOTIDE SEQUENCE [LARGE SCALE GENOMIC DNA]</scope>
    <source>
        <strain evidence="3 4">Y1</strain>
    </source>
</reference>
<dbReference type="SMART" id="SM00244">
    <property type="entry name" value="PHB"/>
    <property type="match status" value="1"/>
</dbReference>